<accession>A0ABM8JQ06</accession>
<feature type="domain" description="RNA-binding S4" evidence="7">
    <location>
        <begin position="13"/>
        <end position="73"/>
    </location>
</feature>
<dbReference type="PROSITE" id="PS50889">
    <property type="entry name" value="S4"/>
    <property type="match status" value="1"/>
</dbReference>
<evidence type="ECO:0000256" key="4">
    <source>
        <dbReference type="ARBA" id="ARBA00031870"/>
    </source>
</evidence>
<sequence length="309" mass="36233">MTTLTITANDADQTLINYLKKVFKTLPLSKIYRLFRTKKIRVNNKTTTDFKYRLQENDLVVIYESNLVVNYKPEKIAKEAPIEFFYEDDNFLIVNKDHNIIVHQPYGSCLDNMVKYYLQQKYPKKKREQTFNISHQYRLDKLTKGLIIYPKNKMTQNALHNATKNGQIIKKYLAICSGQLTKNLNISGYITHDELTIKMKFSIEPSEQSKSCSTIFTPIFNTKDFTLVECQLVTGRKHQIRSTLQFLNLPIVGDTKYGSTIVNPNKIALFAYYLSFNDLEEPFTYLNDQNFIIKDLKTDLIKQIKKEKW</sequence>
<evidence type="ECO:0000259" key="7">
    <source>
        <dbReference type="SMART" id="SM00363"/>
    </source>
</evidence>
<dbReference type="InterPro" id="IPR036986">
    <property type="entry name" value="S4_RNA-bd_sf"/>
</dbReference>
<dbReference type="InterPro" id="IPR020103">
    <property type="entry name" value="PsdUridine_synth_cat_dom_sf"/>
</dbReference>
<dbReference type="InterPro" id="IPR002942">
    <property type="entry name" value="S4_RNA-bd"/>
</dbReference>
<dbReference type="RefSeq" id="WP_353305881.1">
    <property type="nucleotide sequence ID" value="NZ_AP028955.1"/>
</dbReference>
<dbReference type="CDD" id="cd00165">
    <property type="entry name" value="S4"/>
    <property type="match status" value="1"/>
</dbReference>
<dbReference type="Proteomes" id="UP001473424">
    <property type="component" value="Chromosome"/>
</dbReference>
<evidence type="ECO:0000256" key="2">
    <source>
        <dbReference type="ARBA" id="ARBA00010876"/>
    </source>
</evidence>
<dbReference type="Gene3D" id="3.10.290.10">
    <property type="entry name" value="RNA-binding S4 domain"/>
    <property type="match status" value="1"/>
</dbReference>
<dbReference type="InterPro" id="IPR006145">
    <property type="entry name" value="PsdUridine_synth_RsuA/RluA"/>
</dbReference>
<dbReference type="EMBL" id="AP028955">
    <property type="protein sequence ID" value="BET38990.1"/>
    <property type="molecule type" value="Genomic_DNA"/>
</dbReference>
<evidence type="ECO:0000256" key="3">
    <source>
        <dbReference type="ARBA" id="ARBA00023235"/>
    </source>
</evidence>
<dbReference type="SUPFAM" id="SSF55120">
    <property type="entry name" value="Pseudouridine synthase"/>
    <property type="match status" value="1"/>
</dbReference>
<dbReference type="InterPro" id="IPR050188">
    <property type="entry name" value="RluA_PseudoU_synthase"/>
</dbReference>
<dbReference type="Gene3D" id="3.30.2350.10">
    <property type="entry name" value="Pseudouridine synthase"/>
    <property type="match status" value="1"/>
</dbReference>
<name>A0ABM8JQ06_9MOLU</name>
<dbReference type="Pfam" id="PF00849">
    <property type="entry name" value="PseudoU_synth_2"/>
    <property type="match status" value="1"/>
</dbReference>
<gene>
    <name evidence="8" type="ORF">SAP269_15790</name>
</gene>
<protein>
    <recommendedName>
        <fullName evidence="4">RNA pseudouridylate synthase</fullName>
    </recommendedName>
    <alternativeName>
        <fullName evidence="5">RNA-uridine isomerase</fullName>
    </alternativeName>
</protein>
<evidence type="ECO:0000313" key="9">
    <source>
        <dbReference type="Proteomes" id="UP001473424"/>
    </source>
</evidence>
<evidence type="ECO:0000256" key="1">
    <source>
        <dbReference type="ARBA" id="ARBA00000073"/>
    </source>
</evidence>
<keyword evidence="6" id="KW-0694">RNA-binding</keyword>
<comment type="catalytic activity">
    <reaction evidence="1">
        <text>a uridine in RNA = a pseudouridine in RNA</text>
        <dbReference type="Rhea" id="RHEA:48348"/>
        <dbReference type="Rhea" id="RHEA-COMP:12068"/>
        <dbReference type="Rhea" id="RHEA-COMP:12069"/>
        <dbReference type="ChEBI" id="CHEBI:65314"/>
        <dbReference type="ChEBI" id="CHEBI:65315"/>
    </reaction>
</comment>
<evidence type="ECO:0000313" key="8">
    <source>
        <dbReference type="EMBL" id="BET38990.1"/>
    </source>
</evidence>
<comment type="similarity">
    <text evidence="2">Belongs to the pseudouridine synthase RluA family.</text>
</comment>
<proteinExistence type="inferred from homology"/>
<evidence type="ECO:0000256" key="5">
    <source>
        <dbReference type="ARBA" id="ARBA00033164"/>
    </source>
</evidence>
<reference evidence="9" key="1">
    <citation type="journal article" date="2024" name="FEMS Microbiol. Lett.">
        <title>Genomic insights into Spiroplasma endosymbionts that induce male-killing and protective phenotypes in the pea aphid.</title>
        <authorList>
            <person name="Arai H."/>
            <person name="Legeai F."/>
            <person name="Kageyama D."/>
            <person name="Sugio A."/>
            <person name="Simon J.C."/>
        </authorList>
    </citation>
    <scope>NUCLEOTIDE SEQUENCE [LARGE SCALE GENOMIC DNA]</scope>
    <source>
        <strain evidence="9">sAp269</strain>
    </source>
</reference>
<dbReference type="PANTHER" id="PTHR21600">
    <property type="entry name" value="MITOCHONDRIAL RNA PSEUDOURIDINE SYNTHASE"/>
    <property type="match status" value="1"/>
</dbReference>
<keyword evidence="9" id="KW-1185">Reference proteome</keyword>
<dbReference type="CDD" id="cd02869">
    <property type="entry name" value="PseudoU_synth_RluA_like"/>
    <property type="match status" value="1"/>
</dbReference>
<evidence type="ECO:0000256" key="6">
    <source>
        <dbReference type="PROSITE-ProRule" id="PRU00182"/>
    </source>
</evidence>
<keyword evidence="3" id="KW-0413">Isomerase</keyword>
<organism evidence="8 9">
    <name type="scientific">Spiroplasma ixodetis</name>
    <dbReference type="NCBI Taxonomy" id="2141"/>
    <lineage>
        <taxon>Bacteria</taxon>
        <taxon>Bacillati</taxon>
        <taxon>Mycoplasmatota</taxon>
        <taxon>Mollicutes</taxon>
        <taxon>Entomoplasmatales</taxon>
        <taxon>Spiroplasmataceae</taxon>
        <taxon>Spiroplasma</taxon>
    </lineage>
</organism>
<dbReference type="SMART" id="SM00363">
    <property type="entry name" value="S4"/>
    <property type="match status" value="1"/>
</dbReference>